<evidence type="ECO:0000313" key="1">
    <source>
        <dbReference type="EMBL" id="CAB9530288.1"/>
    </source>
</evidence>
<gene>
    <name evidence="1" type="ORF">SEMRO_2819_G337850.1</name>
</gene>
<dbReference type="Proteomes" id="UP001153069">
    <property type="component" value="Unassembled WGS sequence"/>
</dbReference>
<dbReference type="OrthoDB" id="119179at2759"/>
<reference evidence="1" key="1">
    <citation type="submission" date="2020-06" db="EMBL/GenBank/DDBJ databases">
        <authorList>
            <consortium name="Plant Systems Biology data submission"/>
        </authorList>
    </citation>
    <scope>NUCLEOTIDE SEQUENCE</scope>
    <source>
        <strain evidence="1">D6</strain>
    </source>
</reference>
<evidence type="ECO:0000313" key="2">
    <source>
        <dbReference type="Proteomes" id="UP001153069"/>
    </source>
</evidence>
<sequence length="402" mass="46506">MNVDEVDSLQSITDAVSLSDCLRDDGSLDIQRYRSYLQQEDAEEDNEEAYLCALHRERETMEAEATSSASKKPRTRRSKSIKPYYFDADGNKVTLKPRQTVCKLVLSQNAREKCTLILYLCYIAFPSLDCAKFCKKFRRRFRMPYQEYLGVLAKAKANDAFRRWRSKDAVGIASSPIELLTLGVLRYLGRGLTFDDLEEMTAIHEETHRQFFHTFIDFGANILYPLYVKMPQNAEEFADHRKEFNVGGLTGAGWSTDATNVVMWRCSHNLKQANMGFKQSHPARTYNMTCNHRREILHTTKGHPSRWNDKTLAHFDEFMNSVYQGRILQDVRFRLFSWEGDVGSSRLESTTYADAWGLVDNGYHHWACTQAPSKLNLMRSKERLSQWIESVRTKMQSVALAF</sequence>
<organism evidence="1 2">
    <name type="scientific">Seminavis robusta</name>
    <dbReference type="NCBI Taxonomy" id="568900"/>
    <lineage>
        <taxon>Eukaryota</taxon>
        <taxon>Sar</taxon>
        <taxon>Stramenopiles</taxon>
        <taxon>Ochrophyta</taxon>
        <taxon>Bacillariophyta</taxon>
        <taxon>Bacillariophyceae</taxon>
        <taxon>Bacillariophycidae</taxon>
        <taxon>Naviculales</taxon>
        <taxon>Naviculaceae</taxon>
        <taxon>Seminavis</taxon>
    </lineage>
</organism>
<dbReference type="EMBL" id="CAICTM010002817">
    <property type="protein sequence ID" value="CAB9530288.1"/>
    <property type="molecule type" value="Genomic_DNA"/>
</dbReference>
<protein>
    <submittedName>
        <fullName evidence="1">Uncharacterized protein</fullName>
    </submittedName>
</protein>
<comment type="caution">
    <text evidence="1">The sequence shown here is derived from an EMBL/GenBank/DDBJ whole genome shotgun (WGS) entry which is preliminary data.</text>
</comment>
<name>A0A9N8HWW4_9STRA</name>
<dbReference type="AlphaFoldDB" id="A0A9N8HWW4"/>
<keyword evidence="2" id="KW-1185">Reference proteome</keyword>
<accession>A0A9N8HWW4</accession>
<proteinExistence type="predicted"/>